<dbReference type="HAMAP" id="MF_00080">
    <property type="entry name" value="IF_3"/>
    <property type="match status" value="1"/>
</dbReference>
<dbReference type="AlphaFoldDB" id="A0A0M2R7P9"/>
<evidence type="ECO:0000313" key="9">
    <source>
        <dbReference type="EMBL" id="KKJ77942.1"/>
    </source>
</evidence>
<dbReference type="OrthoDB" id="9806014at2"/>
<dbReference type="SUPFAM" id="SSF54364">
    <property type="entry name" value="Translation initiation factor IF3, N-terminal domain"/>
    <property type="match status" value="1"/>
</dbReference>
<dbReference type="InterPro" id="IPR019813">
    <property type="entry name" value="Translation_initiation_fac3_CS"/>
</dbReference>
<comment type="subcellular location">
    <subcellularLocation>
        <location evidence="4 6">Cytoplasm</location>
    </subcellularLocation>
</comment>
<name>A0A0M2R7P9_9PROT</name>
<dbReference type="GO" id="GO:0032790">
    <property type="term" value="P:ribosome disassembly"/>
    <property type="evidence" value="ECO:0007669"/>
    <property type="project" value="TreeGrafter"/>
</dbReference>
<dbReference type="PANTHER" id="PTHR10938">
    <property type="entry name" value="TRANSLATION INITIATION FACTOR IF-3"/>
    <property type="match status" value="1"/>
</dbReference>
<dbReference type="EMBL" id="LANI01000003">
    <property type="protein sequence ID" value="KKJ77942.1"/>
    <property type="molecule type" value="Genomic_DNA"/>
</dbReference>
<comment type="subunit">
    <text evidence="4 6">Monomer.</text>
</comment>
<protein>
    <recommendedName>
        <fullName evidence="4 5">Translation initiation factor IF-3</fullName>
    </recommendedName>
</protein>
<dbReference type="GO" id="GO:0043022">
    <property type="term" value="F:ribosome binding"/>
    <property type="evidence" value="ECO:0007669"/>
    <property type="project" value="UniProtKB-ARBA"/>
</dbReference>
<keyword evidence="4" id="KW-0963">Cytoplasm</keyword>
<dbReference type="InterPro" id="IPR036788">
    <property type="entry name" value="T_IF-3_C_sf"/>
</dbReference>
<evidence type="ECO:0000256" key="2">
    <source>
        <dbReference type="ARBA" id="ARBA00022540"/>
    </source>
</evidence>
<reference evidence="9 10" key="1">
    <citation type="submission" date="2015-03" db="EMBL/GenBank/DDBJ databases">
        <title>Genome sequence of Kiloniella sp. P1-1, isolated from the gut microflora of Pacific white shrimp, Penaeus vannamei.</title>
        <authorList>
            <person name="Shao Z."/>
            <person name="Wang L."/>
            <person name="Li X."/>
        </authorList>
    </citation>
    <scope>NUCLEOTIDE SEQUENCE [LARGE SCALE GENOMIC DNA]</scope>
    <source>
        <strain evidence="9 10">P1-1</strain>
    </source>
</reference>
<dbReference type="PANTHER" id="PTHR10938:SF0">
    <property type="entry name" value="TRANSLATION INITIATION FACTOR IF-3, MITOCHONDRIAL"/>
    <property type="match status" value="1"/>
</dbReference>
<evidence type="ECO:0000256" key="4">
    <source>
        <dbReference type="HAMAP-Rule" id="MF_00080"/>
    </source>
</evidence>
<feature type="domain" description="Translation initiation factor 3 C-terminal" evidence="7">
    <location>
        <begin position="88"/>
        <end position="173"/>
    </location>
</feature>
<dbReference type="InterPro" id="IPR001288">
    <property type="entry name" value="Translation_initiation_fac_3"/>
</dbReference>
<gene>
    <name evidence="4" type="primary">infC</name>
    <name evidence="9" type="ORF">WH95_05865</name>
</gene>
<keyword evidence="10" id="KW-1185">Reference proteome</keyword>
<accession>A0A0M2R7P9</accession>
<dbReference type="GO" id="GO:0005829">
    <property type="term" value="C:cytosol"/>
    <property type="evidence" value="ECO:0007669"/>
    <property type="project" value="TreeGrafter"/>
</dbReference>
<dbReference type="PATRIC" id="fig|1549748.8.peg.2669"/>
<proteinExistence type="inferred from homology"/>
<evidence type="ECO:0000259" key="8">
    <source>
        <dbReference type="Pfam" id="PF05198"/>
    </source>
</evidence>
<evidence type="ECO:0000259" key="7">
    <source>
        <dbReference type="Pfam" id="PF00707"/>
    </source>
</evidence>
<dbReference type="Proteomes" id="UP000034491">
    <property type="component" value="Unassembled WGS sequence"/>
</dbReference>
<dbReference type="FunFam" id="3.30.110.10:FF:000001">
    <property type="entry name" value="Translation initiation factor IF-3"/>
    <property type="match status" value="1"/>
</dbReference>
<comment type="similarity">
    <text evidence="1 4 6">Belongs to the IF-3 family.</text>
</comment>
<dbReference type="InterPro" id="IPR019815">
    <property type="entry name" value="Translation_initiation_fac_3_C"/>
</dbReference>
<dbReference type="FunFam" id="3.10.20.80:FF:000001">
    <property type="entry name" value="Translation initiation factor IF-3"/>
    <property type="match status" value="1"/>
</dbReference>
<dbReference type="Pfam" id="PF00707">
    <property type="entry name" value="IF3_C"/>
    <property type="match status" value="1"/>
</dbReference>
<dbReference type="Gene3D" id="3.30.110.10">
    <property type="entry name" value="Translation initiation factor 3 (IF-3), C-terminal domain"/>
    <property type="match status" value="1"/>
</dbReference>
<dbReference type="PROSITE" id="PS00938">
    <property type="entry name" value="IF3"/>
    <property type="match status" value="1"/>
</dbReference>
<dbReference type="SUPFAM" id="SSF55200">
    <property type="entry name" value="Translation initiation factor IF3, C-terminal domain"/>
    <property type="match status" value="1"/>
</dbReference>
<organism evidence="9 10">
    <name type="scientific">Kiloniella litopenaei</name>
    <dbReference type="NCBI Taxonomy" id="1549748"/>
    <lineage>
        <taxon>Bacteria</taxon>
        <taxon>Pseudomonadati</taxon>
        <taxon>Pseudomonadota</taxon>
        <taxon>Alphaproteobacteria</taxon>
        <taxon>Rhodospirillales</taxon>
        <taxon>Kiloniellaceae</taxon>
        <taxon>Kiloniella</taxon>
    </lineage>
</organism>
<keyword evidence="3 4" id="KW-0648">Protein biosynthesis</keyword>
<dbReference type="NCBIfam" id="TIGR00168">
    <property type="entry name" value="infC"/>
    <property type="match status" value="1"/>
</dbReference>
<dbReference type="Pfam" id="PF05198">
    <property type="entry name" value="IF3_N"/>
    <property type="match status" value="1"/>
</dbReference>
<keyword evidence="2 4" id="KW-0396">Initiation factor</keyword>
<comment type="caution">
    <text evidence="9">The sequence shown here is derived from an EMBL/GenBank/DDBJ whole genome shotgun (WGS) entry which is preliminary data.</text>
</comment>
<dbReference type="RefSeq" id="WP_046504229.1">
    <property type="nucleotide sequence ID" value="NZ_LANI01000003.1"/>
</dbReference>
<dbReference type="InterPro" id="IPR036787">
    <property type="entry name" value="T_IF-3_N_sf"/>
</dbReference>
<evidence type="ECO:0000256" key="5">
    <source>
        <dbReference type="NCBIfam" id="TIGR00168"/>
    </source>
</evidence>
<dbReference type="Gene3D" id="3.10.20.80">
    <property type="entry name" value="Translation initiation factor 3 (IF-3), N-terminal domain"/>
    <property type="match status" value="1"/>
</dbReference>
<dbReference type="InterPro" id="IPR019814">
    <property type="entry name" value="Translation_initiation_fac_3_N"/>
</dbReference>
<dbReference type="GO" id="GO:0003743">
    <property type="term" value="F:translation initiation factor activity"/>
    <property type="evidence" value="ECO:0007669"/>
    <property type="project" value="UniProtKB-UniRule"/>
</dbReference>
<evidence type="ECO:0000256" key="6">
    <source>
        <dbReference type="RuleBase" id="RU000646"/>
    </source>
</evidence>
<dbReference type="STRING" id="1549748.WH95_05865"/>
<evidence type="ECO:0000256" key="3">
    <source>
        <dbReference type="ARBA" id="ARBA00022917"/>
    </source>
</evidence>
<evidence type="ECO:0000256" key="1">
    <source>
        <dbReference type="ARBA" id="ARBA00005439"/>
    </source>
</evidence>
<evidence type="ECO:0000313" key="10">
    <source>
        <dbReference type="Proteomes" id="UP000034491"/>
    </source>
</evidence>
<feature type="domain" description="Translation initiation factor 3 N-terminal" evidence="8">
    <location>
        <begin position="12"/>
        <end position="81"/>
    </location>
</feature>
<comment type="function">
    <text evidence="4 6">IF-3 binds to the 30S ribosomal subunit and shifts the equilibrium between 70S ribosomes and their 50S and 30S subunits in favor of the free subunits, thus enhancing the availability of 30S subunits on which protein synthesis initiation begins.</text>
</comment>
<sequence>MTTPPRIDGPRVNERITINSVRLVDADGEQVGVVPTRDALKRAYDAGLDLVEVSPNAEPPVCKIMDYGRYRFEMQKKKNEARKKQKIVDLKELKVRPNIDTHDYDVKMRAAQKFISAGDKVKVTMRFRGREITHQEVGLEVLKRIETDLEEIAKTELRPKMEGRQMIMILAPK</sequence>
<dbReference type="GO" id="GO:0016020">
    <property type="term" value="C:membrane"/>
    <property type="evidence" value="ECO:0007669"/>
    <property type="project" value="TreeGrafter"/>
</dbReference>